<organism evidence="2 3">
    <name type="scientific">Chelydra serpentina</name>
    <name type="common">Snapping turtle</name>
    <name type="synonym">Testudo serpentina</name>
    <dbReference type="NCBI Taxonomy" id="8475"/>
    <lineage>
        <taxon>Eukaryota</taxon>
        <taxon>Metazoa</taxon>
        <taxon>Chordata</taxon>
        <taxon>Craniata</taxon>
        <taxon>Vertebrata</taxon>
        <taxon>Euteleostomi</taxon>
        <taxon>Archelosauria</taxon>
        <taxon>Testudinata</taxon>
        <taxon>Testudines</taxon>
        <taxon>Cryptodira</taxon>
        <taxon>Durocryptodira</taxon>
        <taxon>Americhelydia</taxon>
        <taxon>Chelydroidea</taxon>
        <taxon>Chelydridae</taxon>
        <taxon>Chelydra</taxon>
    </lineage>
</organism>
<dbReference type="Proteomes" id="UP000694403">
    <property type="component" value="Unplaced"/>
</dbReference>
<accession>A0A8C3T0A5</accession>
<feature type="compositionally biased region" description="Basic residues" evidence="1">
    <location>
        <begin position="75"/>
        <end position="84"/>
    </location>
</feature>
<name>A0A8C3T0A5_CHESE</name>
<proteinExistence type="predicted"/>
<dbReference type="Ensembl" id="ENSCSRT00000020861.1">
    <property type="protein sequence ID" value="ENSCSRP00000019962.1"/>
    <property type="gene ID" value="ENSCSRG00000015213.1"/>
</dbReference>
<keyword evidence="3" id="KW-1185">Reference proteome</keyword>
<dbReference type="AlphaFoldDB" id="A0A8C3T0A5"/>
<protein>
    <submittedName>
        <fullName evidence="2">Uncharacterized protein</fullName>
    </submittedName>
</protein>
<feature type="region of interest" description="Disordered" evidence="1">
    <location>
        <begin position="36"/>
        <end position="94"/>
    </location>
</feature>
<sequence length="94" mass="10075">TQMMPGPGAWYLVEGPIGAPHLHHQLLHVVPRRLGAGCPGPAPPRSLSGGGEPRFAPGVPPPLRPRSERPPRHPMAARRRRGRRPMGTPVGEAL</sequence>
<reference evidence="2" key="1">
    <citation type="submission" date="2025-08" db="UniProtKB">
        <authorList>
            <consortium name="Ensembl"/>
        </authorList>
    </citation>
    <scope>IDENTIFICATION</scope>
</reference>
<evidence type="ECO:0000313" key="2">
    <source>
        <dbReference type="Ensembl" id="ENSCSRP00000019962.1"/>
    </source>
</evidence>
<reference evidence="2" key="2">
    <citation type="submission" date="2025-09" db="UniProtKB">
        <authorList>
            <consortium name="Ensembl"/>
        </authorList>
    </citation>
    <scope>IDENTIFICATION</scope>
</reference>
<evidence type="ECO:0000256" key="1">
    <source>
        <dbReference type="SAM" id="MobiDB-lite"/>
    </source>
</evidence>
<evidence type="ECO:0000313" key="3">
    <source>
        <dbReference type="Proteomes" id="UP000694403"/>
    </source>
</evidence>